<protein>
    <submittedName>
        <fullName evidence="2">Interferon-induced very large GTPase 1-like isoform X1</fullName>
    </submittedName>
</protein>
<dbReference type="Proteomes" id="UP000000437">
    <property type="component" value="Chromosome 3"/>
</dbReference>
<organism evidence="1 2">
    <name type="scientific">Danio rerio</name>
    <name type="common">Zebrafish</name>
    <name type="synonym">Brachydanio rerio</name>
    <dbReference type="NCBI Taxonomy" id="7955"/>
    <lineage>
        <taxon>Eukaryota</taxon>
        <taxon>Metazoa</taxon>
        <taxon>Chordata</taxon>
        <taxon>Craniata</taxon>
        <taxon>Vertebrata</taxon>
        <taxon>Euteleostomi</taxon>
        <taxon>Actinopterygii</taxon>
        <taxon>Neopterygii</taxon>
        <taxon>Teleostei</taxon>
        <taxon>Ostariophysi</taxon>
        <taxon>Cypriniformes</taxon>
        <taxon>Danionidae</taxon>
        <taxon>Danioninae</taxon>
        <taxon>Danio</taxon>
    </lineage>
</organism>
<accession>A0AC58J0B1</accession>
<gene>
    <name evidence="2" type="primary">LOC100149234</name>
</gene>
<proteinExistence type="predicted"/>
<keyword evidence="1" id="KW-1185">Reference proteome</keyword>
<evidence type="ECO:0000313" key="1">
    <source>
        <dbReference type="Proteomes" id="UP000000437"/>
    </source>
</evidence>
<dbReference type="RefSeq" id="XP_073799922.1">
    <property type="nucleotide sequence ID" value="XM_073943821.1"/>
</dbReference>
<reference evidence="2" key="1">
    <citation type="submission" date="2025-08" db="UniProtKB">
        <authorList>
            <consortium name="RefSeq"/>
        </authorList>
    </citation>
    <scope>IDENTIFICATION</scope>
    <source>
        <strain evidence="2">Tuebingen</strain>
        <tissue evidence="2">Fibroblasts and whole tissue</tissue>
    </source>
</reference>
<name>A0AC58J0B1_DANRE</name>
<evidence type="ECO:0000313" key="2">
    <source>
        <dbReference type="RefSeq" id="XP_073799922.1"/>
    </source>
</evidence>
<sequence length="1122" mass="133323">MSGSEDKGSAESEDELRIVLLGKTGVGKSSTGNTVLEKEAFKAGISEESVTKETQRESCEINGRRITVIDTPGLFDTELSNKEIQREISNCISMILPGPHVFIIVLNLGQRFTKEEEKSVKFIQKTFGEKSLMFTVVLFTRGDFLKDKTLEECLGKPGSVVRKLLETCGNRFHVFNNNEPEDRTQVSDLLEKIDNMVKANGGSFYSCKMFREMEREKQEQQMKILKNRVRETEEKMKKLEKEKDKMKKVKEEELNQEEEMKRREELKSLETEKEMKIKMDRVREIEEEMKKLEEEKDKIKMLMEEEKQQNQEEETKRREEELQRLQKEKQISDEQIQRFKSRMERIIIEREKKEKEIQKQVDDLKKCLNEERKMREDQQKTFEEKLKLLEEQHKDEMKRSMEWREKYDKEKEKMMRKIHFKTDDSLKVAAYRKLETEYSKWSLSLCRAILETKNKLHNQIENEAIQEVEETDLHRELKTTSEEVEKSMSEFFEKDTDKYILIQWKTSFKTKIKELQENIVRETKRKLSEILQQRELKKMIDSRRTQHENTLYEKSKELASKLNENYEKTMKEEFDLFWEESIKEIITDTPSIKDIDIMKDVREILKDVNESVSVDDCRENWDIFTVKSYSDYVLSNKSSRFTGGSPHMSAIETFHGYIQSDDHTIQIRSLVSDVVHQTDRMIQSFNIKKLGYNISLIQQLIYYIKSRVTEHEEGAVKYEFKDEFFIHLVYSICKRANKTITEQHSLFREDNDPEIYLKKKREEYYSIFQKYCHGATLAVFAQNICQKLKKLIEQSVHKKTARDLAYEIMKNCESLNGNRSNLEKHILKTLAEEEDFDKYINYIHHPRDHYKSFIRDEVSRYIRDKFRVSVLPKMEENIKLLQQKIMNAAHQSTEHVQVNSGDVGLWLKSFTQQLSDQLIFSEKDLSEVKHDDVDDFTLLEDVIRQELPAVMSDISSRFNTDTFPVKLDYKFRPDELLIDHFCRCCWVQCPFCGASCTNTRENHHGDHSVAFHRVRGIVGQLYPQTQNLCADSCTHLVASDHTFFATCERFLWKYYKRAGGVYAQWCITPDCSELPYWKWFVCRFQKDLEKFYSKTFEGSGAIPVRWRIYTKQHAITSLDQYM</sequence>